<evidence type="ECO:0000256" key="2">
    <source>
        <dbReference type="ARBA" id="ARBA00009904"/>
    </source>
</evidence>
<dbReference type="Gene3D" id="3.30.70.2750">
    <property type="match status" value="1"/>
</dbReference>
<keyword evidence="4 9" id="KW-0812">Transmembrane</keyword>
<dbReference type="GO" id="GO:0033179">
    <property type="term" value="C:proton-transporting V-type ATPase, V0 domain"/>
    <property type="evidence" value="ECO:0007669"/>
    <property type="project" value="InterPro"/>
</dbReference>
<dbReference type="Gene3D" id="1.20.1460.20">
    <property type="match status" value="1"/>
</dbReference>
<dbReference type="GO" id="GO:0016471">
    <property type="term" value="C:vacuolar proton-transporting V-type ATPase complex"/>
    <property type="evidence" value="ECO:0007669"/>
    <property type="project" value="TreeGrafter"/>
</dbReference>
<evidence type="ECO:0000313" key="10">
    <source>
        <dbReference type="EMBL" id="MCD1653323.1"/>
    </source>
</evidence>
<feature type="transmembrane region" description="Helical" evidence="9">
    <location>
        <begin position="449"/>
        <end position="473"/>
    </location>
</feature>
<evidence type="ECO:0000313" key="11">
    <source>
        <dbReference type="Proteomes" id="UP001198163"/>
    </source>
</evidence>
<dbReference type="AlphaFoldDB" id="A0AAE3JHR8"/>
<gene>
    <name evidence="10" type="ORF">K7J14_01250</name>
</gene>
<dbReference type="PANTHER" id="PTHR11629:SF63">
    <property type="entry name" value="V-TYPE PROTON ATPASE SUBUNIT A"/>
    <property type="match status" value="1"/>
</dbReference>
<accession>A0AAE3JHR8</accession>
<reference evidence="10" key="1">
    <citation type="submission" date="2021-08" db="EMBL/GenBank/DDBJ databases">
        <title>Comparative analyses of Brucepasteria parasyntrophica and Teretinema zuelzerae.</title>
        <authorList>
            <person name="Song Y."/>
            <person name="Brune A."/>
        </authorList>
    </citation>
    <scope>NUCLEOTIDE SEQUENCE</scope>
    <source>
        <strain evidence="10">DSM 1903</strain>
    </source>
</reference>
<feature type="coiled-coil region" evidence="8">
    <location>
        <begin position="209"/>
        <end position="236"/>
    </location>
</feature>
<evidence type="ECO:0000256" key="6">
    <source>
        <dbReference type="ARBA" id="ARBA00023065"/>
    </source>
</evidence>
<comment type="caution">
    <text evidence="10">The sequence shown here is derived from an EMBL/GenBank/DDBJ whole genome shotgun (WGS) entry which is preliminary data.</text>
</comment>
<feature type="transmembrane region" description="Helical" evidence="9">
    <location>
        <begin position="575"/>
        <end position="596"/>
    </location>
</feature>
<dbReference type="Proteomes" id="UP001198163">
    <property type="component" value="Unassembled WGS sequence"/>
</dbReference>
<evidence type="ECO:0000256" key="5">
    <source>
        <dbReference type="ARBA" id="ARBA00022989"/>
    </source>
</evidence>
<evidence type="ECO:0000256" key="4">
    <source>
        <dbReference type="ARBA" id="ARBA00022692"/>
    </source>
</evidence>
<dbReference type="GO" id="GO:0051117">
    <property type="term" value="F:ATPase binding"/>
    <property type="evidence" value="ECO:0007669"/>
    <property type="project" value="TreeGrafter"/>
</dbReference>
<dbReference type="PANTHER" id="PTHR11629">
    <property type="entry name" value="VACUOLAR PROTON ATPASES"/>
    <property type="match status" value="1"/>
</dbReference>
<evidence type="ECO:0000256" key="9">
    <source>
        <dbReference type="SAM" id="Phobius"/>
    </source>
</evidence>
<evidence type="ECO:0000256" key="8">
    <source>
        <dbReference type="SAM" id="Coils"/>
    </source>
</evidence>
<sequence length="659" mass="73522">MFKTTKMKLIELMILRQDIDRVLEYLGKTANFQIQNETELPADSAHNPHRAMFDQLQSCRSFLKLPDVSSWSDDSSLPGDSDYASAQDILAAVEDMRRRENEAGDRQKRIRSAWDEAKAFANLKVAYSELEHLTFLSMRIGKIDPSIFEELRFSVGDRAVIVSLGADNSRILAAASKKGRFALDSELKKFGFIALEVPKDFKGVPDDVLEGLQKQSEEADRELADLSAQRDRYADAHAEQLRRLLESFSLGAQVSRIRESLEATQLVYRIMGWIAASDCSQVMRDLDNLTEGRIAIRTYEPGEVPSVKNGHEKVPVQYRHNAFVKSFERMIFSYGAPLYGTVDPTPVVAFFFTLLFGIMFGDVGQGLVFFLIGLLMISKKAKVLKNWNNFGPIFVAIGCSSMVMGLLTGEFFANSEVLRPFSRFVTGLFGEPRDHILHMMPSKDSLGKLIVFFGFTVAVGFIINSVGLIINIVNQFSLGKPAHAVFSKTGVCGAFFFWYVASFVIRVLLGGVGFSWFDIVGIAIPLIGIFFAEPFTRLFEGHRPVFENGLFSAVIEGIVEILEVVSTYISNSVSFLRVGAFALSHAVLSFIIFTMSDLVGGSLSAGGIAIGIFGNAIIIILEGLIVAIQVIRLQYYEFFSKFFTETGREFKPFRFKYTD</sequence>
<dbReference type="GO" id="GO:0007035">
    <property type="term" value="P:vacuolar acidification"/>
    <property type="evidence" value="ECO:0007669"/>
    <property type="project" value="TreeGrafter"/>
</dbReference>
<evidence type="ECO:0000256" key="7">
    <source>
        <dbReference type="ARBA" id="ARBA00023136"/>
    </source>
</evidence>
<feature type="transmembrane region" description="Helical" evidence="9">
    <location>
        <begin position="389"/>
        <end position="413"/>
    </location>
</feature>
<keyword evidence="5 9" id="KW-1133">Transmembrane helix</keyword>
<dbReference type="InterPro" id="IPR002490">
    <property type="entry name" value="V-ATPase_116kDa_su"/>
</dbReference>
<feature type="transmembrane region" description="Helical" evidence="9">
    <location>
        <begin position="485"/>
        <end position="508"/>
    </location>
</feature>
<name>A0AAE3JHR8_9SPIR</name>
<dbReference type="RefSeq" id="WP_230752242.1">
    <property type="nucleotide sequence ID" value="NZ_JAINWA010000001.1"/>
</dbReference>
<keyword evidence="3" id="KW-0813">Transport</keyword>
<keyword evidence="8" id="KW-0175">Coiled coil</keyword>
<feature type="transmembrane region" description="Helical" evidence="9">
    <location>
        <begin position="514"/>
        <end position="532"/>
    </location>
</feature>
<evidence type="ECO:0000256" key="3">
    <source>
        <dbReference type="ARBA" id="ARBA00022448"/>
    </source>
</evidence>
<dbReference type="EMBL" id="JAINWA010000001">
    <property type="protein sequence ID" value="MCD1653323.1"/>
    <property type="molecule type" value="Genomic_DNA"/>
</dbReference>
<protein>
    <submittedName>
        <fullName evidence="10">ATPase</fullName>
    </submittedName>
</protein>
<feature type="transmembrane region" description="Helical" evidence="9">
    <location>
        <begin position="608"/>
        <end position="631"/>
    </location>
</feature>
<comment type="subcellular location">
    <subcellularLocation>
        <location evidence="1">Membrane</location>
        <topology evidence="1">Multi-pass membrane protein</topology>
    </subcellularLocation>
</comment>
<comment type="similarity">
    <text evidence="2">Belongs to the V-ATPase 116 kDa subunit family.</text>
</comment>
<feature type="transmembrane region" description="Helical" evidence="9">
    <location>
        <begin position="347"/>
        <end position="377"/>
    </location>
</feature>
<keyword evidence="11" id="KW-1185">Reference proteome</keyword>
<dbReference type="Gene3D" id="3.30.70.2170">
    <property type="match status" value="1"/>
</dbReference>
<dbReference type="GO" id="GO:0046961">
    <property type="term" value="F:proton-transporting ATPase activity, rotational mechanism"/>
    <property type="evidence" value="ECO:0007669"/>
    <property type="project" value="InterPro"/>
</dbReference>
<organism evidence="10 11">
    <name type="scientific">Teretinema zuelzerae</name>
    <dbReference type="NCBI Taxonomy" id="156"/>
    <lineage>
        <taxon>Bacteria</taxon>
        <taxon>Pseudomonadati</taxon>
        <taxon>Spirochaetota</taxon>
        <taxon>Spirochaetia</taxon>
        <taxon>Spirochaetales</taxon>
        <taxon>Treponemataceae</taxon>
        <taxon>Teretinema</taxon>
    </lineage>
</organism>
<dbReference type="Pfam" id="PF01496">
    <property type="entry name" value="V_ATPase_I"/>
    <property type="match status" value="2"/>
</dbReference>
<proteinExistence type="inferred from homology"/>
<evidence type="ECO:0000256" key="1">
    <source>
        <dbReference type="ARBA" id="ARBA00004141"/>
    </source>
</evidence>
<keyword evidence="6" id="KW-0406">Ion transport</keyword>
<keyword evidence="7 9" id="KW-0472">Membrane</keyword>